<keyword evidence="1" id="KW-0175">Coiled coil</keyword>
<sequence>MDSYQHRGPSEKQPPLVYPGGFLETPCTANRPPPSSAAPQPPQWAPSPGSTQRDYAAPQWTPSPGYGGHRAYELNYPAPPPVGGGFGWPRLAPPYGFDPSVPPPPFGRSPGHFSNTVPSAPVNTYGSLLQLRAGPHLPECDFQPVSGSGENRQQEYEDVREAGSLFGGPLLPPFSQDHHRRLGTITAQPEDEAASQRRQDTVWLQRFIQSRSKVSKSPQTLEHQQRPHHSCVPALREAVYGAAQLLSALKESCQTLKDNVENDGVWADSYPTVLHMKQELQDRVKLLSHGDHSNELRAKLNRVRKRRARRLRARGLLQLEEDHRQERIAEREAAIETWRMKQIHEVEERKKEQELKLAADTVLCEVRKKQADVKRMQDILRSLEKLRRLRKEAASRKGIVTEQDCDEAFGRRLEQLRSVMKRRTVVYSAEEKALMVMLEGEQEEERRRERERRVKKERERQLHRKHRVDVMLFGDELPVDSFLLPFREYYTQAQHSLHALIQIRRQWDVFVVAADHPDGSPLPQTWVLPDLPSDQDWASALQTADTD</sequence>
<organism evidence="3 4">
    <name type="scientific">Seriola lalandi dorsalis</name>
    <dbReference type="NCBI Taxonomy" id="1841481"/>
    <lineage>
        <taxon>Eukaryota</taxon>
        <taxon>Metazoa</taxon>
        <taxon>Chordata</taxon>
        <taxon>Craniata</taxon>
        <taxon>Vertebrata</taxon>
        <taxon>Euteleostomi</taxon>
        <taxon>Actinopterygii</taxon>
        <taxon>Neopterygii</taxon>
        <taxon>Teleostei</taxon>
        <taxon>Neoteleostei</taxon>
        <taxon>Acanthomorphata</taxon>
        <taxon>Carangaria</taxon>
        <taxon>Carangiformes</taxon>
        <taxon>Carangidae</taxon>
        <taxon>Seriola</taxon>
    </lineage>
</organism>
<dbReference type="PANTHER" id="PTHR48190">
    <property type="entry name" value="PROGRAMMED CELL DEATH PROTEIN 7"/>
    <property type="match status" value="1"/>
</dbReference>
<dbReference type="GeneTree" id="ENSGT00390000017392"/>
<dbReference type="KEGG" id="slal:111669268"/>
<dbReference type="Ensembl" id="ENSSLDT00000018984.1">
    <property type="protein sequence ID" value="ENSSLDP00000018358.1"/>
    <property type="gene ID" value="ENSSLDG00000014454.1"/>
</dbReference>
<evidence type="ECO:0000313" key="3">
    <source>
        <dbReference type="Ensembl" id="ENSSLDP00000018358.1"/>
    </source>
</evidence>
<dbReference type="CTD" id="10081"/>
<feature type="coiled-coil region" evidence="1">
    <location>
        <begin position="366"/>
        <end position="396"/>
    </location>
</feature>
<accession>A0A3B4Y4Q8</accession>
<reference evidence="3" key="1">
    <citation type="submission" date="2025-08" db="UniProtKB">
        <authorList>
            <consortium name="Ensembl"/>
        </authorList>
    </citation>
    <scope>IDENTIFICATION</scope>
</reference>
<reference evidence="3" key="2">
    <citation type="submission" date="2025-09" db="UniProtKB">
        <authorList>
            <consortium name="Ensembl"/>
        </authorList>
    </citation>
    <scope>IDENTIFICATION</scope>
</reference>
<dbReference type="Proteomes" id="UP000261360">
    <property type="component" value="Unplaced"/>
</dbReference>
<evidence type="ECO:0000313" key="4">
    <source>
        <dbReference type="Proteomes" id="UP000261360"/>
    </source>
</evidence>
<evidence type="ECO:0000256" key="1">
    <source>
        <dbReference type="SAM" id="Coils"/>
    </source>
</evidence>
<name>A0A3B4Y4Q8_SERLL</name>
<dbReference type="RefSeq" id="XP_023281292.1">
    <property type="nucleotide sequence ID" value="XM_023425524.1"/>
</dbReference>
<dbReference type="GeneID" id="111669268"/>
<feature type="compositionally biased region" description="Pro residues" evidence="2">
    <location>
        <begin position="31"/>
        <end position="45"/>
    </location>
</feature>
<dbReference type="Pfam" id="PF16021">
    <property type="entry name" value="PDCD7"/>
    <property type="match status" value="1"/>
</dbReference>
<proteinExistence type="predicted"/>
<dbReference type="OrthoDB" id="2289628at2759"/>
<keyword evidence="4" id="KW-1185">Reference proteome</keyword>
<dbReference type="STRING" id="1841481.ENSSLDP00000018358"/>
<protein>
    <submittedName>
        <fullName evidence="3">Programmed cell death 7</fullName>
    </submittedName>
</protein>
<evidence type="ECO:0000256" key="2">
    <source>
        <dbReference type="SAM" id="MobiDB-lite"/>
    </source>
</evidence>
<dbReference type="InterPro" id="IPR052831">
    <property type="entry name" value="Apoptosis_promoter"/>
</dbReference>
<dbReference type="AlphaFoldDB" id="A0A3B4Y4Q8"/>
<feature type="region of interest" description="Disordered" evidence="2">
    <location>
        <begin position="1"/>
        <end position="70"/>
    </location>
</feature>
<feature type="compositionally biased region" description="Basic and acidic residues" evidence="2">
    <location>
        <begin position="1"/>
        <end position="10"/>
    </location>
</feature>
<dbReference type="GO" id="GO:0005689">
    <property type="term" value="C:U12-type spliceosomal complex"/>
    <property type="evidence" value="ECO:0007669"/>
    <property type="project" value="TreeGrafter"/>
</dbReference>
<dbReference type="PANTHER" id="PTHR48190:SF2">
    <property type="entry name" value="PROGRAMMED CELL DEATH PROTEIN 7"/>
    <property type="match status" value="1"/>
</dbReference>
<dbReference type="InterPro" id="IPR031974">
    <property type="entry name" value="PDCD7"/>
</dbReference>